<dbReference type="EC" id="2.7.7.9" evidence="2"/>
<reference evidence="7 8" key="1">
    <citation type="journal article" date="2015" name="Nature">
        <title>rRNA introns, odd ribosomes, and small enigmatic genomes across a large radiation of phyla.</title>
        <authorList>
            <person name="Brown C.T."/>
            <person name="Hug L.A."/>
            <person name="Thomas B.C."/>
            <person name="Sharon I."/>
            <person name="Castelle C.J."/>
            <person name="Singh A."/>
            <person name="Wilkins M.J."/>
            <person name="Williams K.H."/>
            <person name="Banfield J.F."/>
        </authorList>
    </citation>
    <scope>NUCLEOTIDE SEQUENCE [LARGE SCALE GENOMIC DNA]</scope>
</reference>
<dbReference type="AlphaFoldDB" id="A0A0G0D0L3"/>
<dbReference type="Gene3D" id="3.90.550.10">
    <property type="entry name" value="Spore Coat Polysaccharide Biosynthesis Protein SpsA, Chain A"/>
    <property type="match status" value="1"/>
</dbReference>
<dbReference type="GO" id="GO:0006011">
    <property type="term" value="P:UDP-alpha-D-glucose metabolic process"/>
    <property type="evidence" value="ECO:0007669"/>
    <property type="project" value="InterPro"/>
</dbReference>
<accession>A0A0G0D0L3</accession>
<dbReference type="InterPro" id="IPR029044">
    <property type="entry name" value="Nucleotide-diphossugar_trans"/>
</dbReference>
<dbReference type="Proteomes" id="UP000034316">
    <property type="component" value="Unassembled WGS sequence"/>
</dbReference>
<name>A0A0G0D0L3_9BACT</name>
<protein>
    <recommendedName>
        <fullName evidence="2">UTP--glucose-1-phosphate uridylyltransferase</fullName>
        <ecNumber evidence="2">2.7.7.9</ecNumber>
    </recommendedName>
</protein>
<sequence length="300" mass="34100">MIKKLIIPAAGYGTRFLPWTKSMPKEMLPIIDRPVIEYVIRDAVLSGIKQIILITSSKKHSVEDYFDYNIELERQLFDAGKKHQIKGIKEMADLAQFIIIRQKQQLGNGHAVLQAKDIVGDEPFAVAWGDEFIDSEKPNLRQLFDVYNKYQATTIRVIKSKNKEDADRYAFIDAKEVEKDVFRVKKIIEKPGVGKTPSDLASIGGYVFPAKIMKALAKQQKGKNGEIWLVDAIEQMLEKGEPVYAKLVDGDYHDCGNKDDYLKAIVLSALKRKDVSKEFARFLKEKCDTIDKSSKLISQN</sequence>
<organism evidence="7 8">
    <name type="scientific">Berkelbacteria bacterium GW2011_GWA2_35_9</name>
    <dbReference type="NCBI Taxonomy" id="1618333"/>
    <lineage>
        <taxon>Bacteria</taxon>
        <taxon>Candidatus Berkelbacteria</taxon>
    </lineage>
</organism>
<evidence type="ECO:0000313" key="8">
    <source>
        <dbReference type="Proteomes" id="UP000034316"/>
    </source>
</evidence>
<evidence type="ECO:0000256" key="1">
    <source>
        <dbReference type="ARBA" id="ARBA00006890"/>
    </source>
</evidence>
<evidence type="ECO:0000256" key="3">
    <source>
        <dbReference type="ARBA" id="ARBA00022679"/>
    </source>
</evidence>
<comment type="catalytic activity">
    <reaction evidence="5">
        <text>alpha-D-glucose 1-phosphate + UTP + H(+) = UDP-alpha-D-glucose + diphosphate</text>
        <dbReference type="Rhea" id="RHEA:19889"/>
        <dbReference type="ChEBI" id="CHEBI:15378"/>
        <dbReference type="ChEBI" id="CHEBI:33019"/>
        <dbReference type="ChEBI" id="CHEBI:46398"/>
        <dbReference type="ChEBI" id="CHEBI:58601"/>
        <dbReference type="ChEBI" id="CHEBI:58885"/>
        <dbReference type="EC" id="2.7.7.9"/>
    </reaction>
</comment>
<dbReference type="PANTHER" id="PTHR43197">
    <property type="entry name" value="UTP--GLUCOSE-1-PHOSPHATE URIDYLYLTRANSFERASE"/>
    <property type="match status" value="1"/>
</dbReference>
<dbReference type="InterPro" id="IPR005835">
    <property type="entry name" value="NTP_transferase_dom"/>
</dbReference>
<dbReference type="GO" id="GO:0003983">
    <property type="term" value="F:UTP:glucose-1-phosphate uridylyltransferase activity"/>
    <property type="evidence" value="ECO:0007669"/>
    <property type="project" value="UniProtKB-EC"/>
</dbReference>
<dbReference type="CDD" id="cd02541">
    <property type="entry name" value="UGPase_prokaryotic"/>
    <property type="match status" value="1"/>
</dbReference>
<keyword evidence="4" id="KW-0548">Nucleotidyltransferase</keyword>
<dbReference type="PATRIC" id="fig|1618333.3.peg.644"/>
<evidence type="ECO:0000256" key="5">
    <source>
        <dbReference type="ARBA" id="ARBA00048128"/>
    </source>
</evidence>
<dbReference type="Pfam" id="PF00483">
    <property type="entry name" value="NTP_transferase"/>
    <property type="match status" value="1"/>
</dbReference>
<evidence type="ECO:0000256" key="4">
    <source>
        <dbReference type="ARBA" id="ARBA00022695"/>
    </source>
</evidence>
<proteinExistence type="inferred from homology"/>
<dbReference type="EMBL" id="LBRB01000030">
    <property type="protein sequence ID" value="KKP87834.1"/>
    <property type="molecule type" value="Genomic_DNA"/>
</dbReference>
<evidence type="ECO:0000313" key="7">
    <source>
        <dbReference type="EMBL" id="KKP87834.1"/>
    </source>
</evidence>
<evidence type="ECO:0000259" key="6">
    <source>
        <dbReference type="Pfam" id="PF00483"/>
    </source>
</evidence>
<dbReference type="InterPro" id="IPR005771">
    <property type="entry name" value="GalU_uridylyltTrfase_bac/arc"/>
</dbReference>
<comment type="similarity">
    <text evidence="1">Belongs to the UDPGP type 2 family.</text>
</comment>
<comment type="caution">
    <text evidence="7">The sequence shown here is derived from an EMBL/GenBank/DDBJ whole genome shotgun (WGS) entry which is preliminary data.</text>
</comment>
<gene>
    <name evidence="7" type="ORF">UR93_C0030G0007</name>
</gene>
<evidence type="ECO:0000256" key="2">
    <source>
        <dbReference type="ARBA" id="ARBA00012415"/>
    </source>
</evidence>
<feature type="domain" description="Nucleotidyl transferase" evidence="6">
    <location>
        <begin position="6"/>
        <end position="265"/>
    </location>
</feature>
<dbReference type="PANTHER" id="PTHR43197:SF1">
    <property type="entry name" value="UTP--GLUCOSE-1-PHOSPHATE URIDYLYLTRANSFERASE"/>
    <property type="match status" value="1"/>
</dbReference>
<dbReference type="SUPFAM" id="SSF53448">
    <property type="entry name" value="Nucleotide-diphospho-sugar transferases"/>
    <property type="match status" value="1"/>
</dbReference>
<dbReference type="STRING" id="1618333.UR93_C0030G0007"/>
<keyword evidence="3 7" id="KW-0808">Transferase</keyword>